<feature type="signal peptide" evidence="3">
    <location>
        <begin position="1"/>
        <end position="17"/>
    </location>
</feature>
<dbReference type="AlphaFoldDB" id="A0AAD4IJD2"/>
<gene>
    <name evidence="4" type="ORF">G6011_00841</name>
</gene>
<keyword evidence="2" id="KW-0812">Transmembrane</keyword>
<reference evidence="4" key="1">
    <citation type="submission" date="2021-07" db="EMBL/GenBank/DDBJ databases">
        <title>Genome Resource of American Ginseng Black Spot Pathogen Alternaria panax.</title>
        <authorList>
            <person name="Qiu C."/>
            <person name="Wang W."/>
            <person name="Liu Z."/>
        </authorList>
    </citation>
    <scope>NUCLEOTIDE SEQUENCE</scope>
    <source>
        <strain evidence="4">BNCC115425</strain>
    </source>
</reference>
<feature type="region of interest" description="Disordered" evidence="1">
    <location>
        <begin position="148"/>
        <end position="187"/>
    </location>
</feature>
<keyword evidence="5" id="KW-1185">Reference proteome</keyword>
<feature type="compositionally biased region" description="Low complexity" evidence="1">
    <location>
        <begin position="148"/>
        <end position="180"/>
    </location>
</feature>
<evidence type="ECO:0008006" key="6">
    <source>
        <dbReference type="Google" id="ProtNLM"/>
    </source>
</evidence>
<keyword evidence="2" id="KW-1133">Transmembrane helix</keyword>
<evidence type="ECO:0000313" key="4">
    <source>
        <dbReference type="EMBL" id="KAG9195720.1"/>
    </source>
</evidence>
<organism evidence="4 5">
    <name type="scientific">Alternaria panax</name>
    <dbReference type="NCBI Taxonomy" id="48097"/>
    <lineage>
        <taxon>Eukaryota</taxon>
        <taxon>Fungi</taxon>
        <taxon>Dikarya</taxon>
        <taxon>Ascomycota</taxon>
        <taxon>Pezizomycotina</taxon>
        <taxon>Dothideomycetes</taxon>
        <taxon>Pleosporomycetidae</taxon>
        <taxon>Pleosporales</taxon>
        <taxon>Pleosporineae</taxon>
        <taxon>Pleosporaceae</taxon>
        <taxon>Alternaria</taxon>
        <taxon>Alternaria sect. Panax</taxon>
    </lineage>
</organism>
<dbReference type="EMBL" id="JAANER010000001">
    <property type="protein sequence ID" value="KAG9195720.1"/>
    <property type="molecule type" value="Genomic_DNA"/>
</dbReference>
<dbReference type="CDD" id="cd12087">
    <property type="entry name" value="TM_EGFR-like"/>
    <property type="match status" value="1"/>
</dbReference>
<keyword evidence="2" id="KW-0472">Membrane</keyword>
<accession>A0AAD4IJD2</accession>
<name>A0AAD4IJD2_9PLEO</name>
<protein>
    <recommendedName>
        <fullName evidence="6">Mid2 domain-containing protein</fullName>
    </recommendedName>
</protein>
<keyword evidence="3" id="KW-0732">Signal</keyword>
<feature type="chain" id="PRO_5042172033" description="Mid2 domain-containing protein" evidence="3">
    <location>
        <begin position="18"/>
        <end position="280"/>
    </location>
</feature>
<evidence type="ECO:0000313" key="5">
    <source>
        <dbReference type="Proteomes" id="UP001199106"/>
    </source>
</evidence>
<evidence type="ECO:0000256" key="2">
    <source>
        <dbReference type="SAM" id="Phobius"/>
    </source>
</evidence>
<evidence type="ECO:0000256" key="1">
    <source>
        <dbReference type="SAM" id="MobiDB-lite"/>
    </source>
</evidence>
<feature type="region of interest" description="Disordered" evidence="1">
    <location>
        <begin position="260"/>
        <end position="280"/>
    </location>
</feature>
<proteinExistence type="predicted"/>
<sequence length="280" mass="29392">MFPNIFLYSSLVTLAFAQTCYWRNGTAQDDLDYQPCSSNASDPLSHICCSSSRDICLPNGLCKTLYTEDTYIYFRESCTLSNWESGGCQELCSDTTGQRAGDANVTPCDGTDTSEQWCCGNSTACCEDASFGSHSVAPVFLGVITSSSSSSIPSATSTSVPLSSSSSSSTPTPLPTTTPSNGDNRGLSTGAKAGIGVGAAVGVIALIALGVFIGRRSHKKGKETAEATSYYEPVKAEFPSEYRHEAPALAASMHEAPVRQTPVELPGVPIKPQELPGPGR</sequence>
<evidence type="ECO:0000256" key="3">
    <source>
        <dbReference type="SAM" id="SignalP"/>
    </source>
</evidence>
<comment type="caution">
    <text evidence="4">The sequence shown here is derived from an EMBL/GenBank/DDBJ whole genome shotgun (WGS) entry which is preliminary data.</text>
</comment>
<feature type="transmembrane region" description="Helical" evidence="2">
    <location>
        <begin position="193"/>
        <end position="213"/>
    </location>
</feature>
<dbReference type="Proteomes" id="UP001199106">
    <property type="component" value="Unassembled WGS sequence"/>
</dbReference>